<gene>
    <name evidence="1" type="ordered locus">SL003B_1709</name>
</gene>
<dbReference type="eggNOG" id="ENOG502ZH8S">
    <property type="taxonomic scope" value="Bacteria"/>
</dbReference>
<organism evidence="1 2">
    <name type="scientific">Polymorphum gilvum (strain LMG 25793 / CGMCC 1.9160 / SL003B-26A1)</name>
    <dbReference type="NCBI Taxonomy" id="991905"/>
    <lineage>
        <taxon>Bacteria</taxon>
        <taxon>Pseudomonadati</taxon>
        <taxon>Pseudomonadota</taxon>
        <taxon>Alphaproteobacteria</taxon>
        <taxon>Rhodobacterales</taxon>
        <taxon>Paracoccaceae</taxon>
        <taxon>Polymorphum</taxon>
    </lineage>
</organism>
<proteinExistence type="predicted"/>
<sequence>MLRDLMAVETLAESLTATAPQAIAWAGGAQVLIAAHGRRSGAWFWTIAPMPDGLWERMAEEHQAKHRANVGGDD</sequence>
<dbReference type="Proteomes" id="UP000008130">
    <property type="component" value="Chromosome"/>
</dbReference>
<protein>
    <submittedName>
        <fullName evidence="1">Uncharacterized protein</fullName>
    </submittedName>
</protein>
<dbReference type="AlphaFoldDB" id="F2J5Q3"/>
<dbReference type="EMBL" id="CP002568">
    <property type="protein sequence ID" value="ADZ70137.1"/>
    <property type="molecule type" value="Genomic_DNA"/>
</dbReference>
<name>F2J5Q3_POLGS</name>
<accession>F2J5Q3</accession>
<keyword evidence="2" id="KW-1185">Reference proteome</keyword>
<dbReference type="HOGENOM" id="CLU_2684688_0_0_5"/>
<dbReference type="KEGG" id="pgv:SL003B_1709"/>
<reference evidence="1 2" key="1">
    <citation type="journal article" date="2011" name="J. Bacteriol.">
        <title>Complete genome sequence of Polymorphum gilvum SL003B-26A1T, a crude oil-degrading bacterium from oil-polluted saline soil.</title>
        <authorList>
            <person name="Li S.G."/>
            <person name="Tang Y.Q."/>
            <person name="Nie Y."/>
            <person name="Cai M."/>
            <person name="Wu X.L."/>
        </authorList>
    </citation>
    <scope>NUCLEOTIDE SEQUENCE [LARGE SCALE GENOMIC DNA]</scope>
    <source>
        <strain evidence="2">LMG 25793 / CGMCC 1.9160 / SL003B-26A1</strain>
    </source>
</reference>
<evidence type="ECO:0000313" key="2">
    <source>
        <dbReference type="Proteomes" id="UP000008130"/>
    </source>
</evidence>
<evidence type="ECO:0000313" key="1">
    <source>
        <dbReference type="EMBL" id="ADZ70137.1"/>
    </source>
</evidence>